<evidence type="ECO:0000313" key="1">
    <source>
        <dbReference type="EMBL" id="BAD05507.1"/>
    </source>
</evidence>
<evidence type="ECO:0000313" key="2">
    <source>
        <dbReference type="EMBL" id="BAD05859.1"/>
    </source>
</evidence>
<reference evidence="3" key="3">
    <citation type="journal article" date="2005" name="Nature">
        <title>The map-based sequence of the rice genome.</title>
        <authorList>
            <consortium name="International rice genome sequencing project (IRGSP)"/>
            <person name="Matsumoto T."/>
            <person name="Wu J."/>
            <person name="Kanamori H."/>
            <person name="Katayose Y."/>
            <person name="Fujisawa M."/>
            <person name="Namiki N."/>
            <person name="Mizuno H."/>
            <person name="Yamamoto K."/>
            <person name="Antonio B.A."/>
            <person name="Baba T."/>
            <person name="Sakata K."/>
            <person name="Nagamura Y."/>
            <person name="Aoki H."/>
            <person name="Arikawa K."/>
            <person name="Arita K."/>
            <person name="Bito T."/>
            <person name="Chiden Y."/>
            <person name="Fujitsuka N."/>
            <person name="Fukunaka R."/>
            <person name="Hamada M."/>
            <person name="Harada C."/>
            <person name="Hayashi A."/>
            <person name="Hijishita S."/>
            <person name="Honda M."/>
            <person name="Hosokawa S."/>
            <person name="Ichikawa Y."/>
            <person name="Idonuma A."/>
            <person name="Iijima M."/>
            <person name="Ikeda M."/>
            <person name="Ikeno M."/>
            <person name="Ito K."/>
            <person name="Ito S."/>
            <person name="Ito T."/>
            <person name="Ito Y."/>
            <person name="Ito Y."/>
            <person name="Iwabuchi A."/>
            <person name="Kamiya K."/>
            <person name="Karasawa W."/>
            <person name="Kurita K."/>
            <person name="Katagiri S."/>
            <person name="Kikuta A."/>
            <person name="Kobayashi H."/>
            <person name="Kobayashi N."/>
            <person name="Machita K."/>
            <person name="Maehara T."/>
            <person name="Masukawa M."/>
            <person name="Mizubayashi T."/>
            <person name="Mukai Y."/>
            <person name="Nagasaki H."/>
            <person name="Nagata Y."/>
            <person name="Naito S."/>
            <person name="Nakashima M."/>
            <person name="Nakama Y."/>
            <person name="Nakamichi Y."/>
            <person name="Nakamura M."/>
            <person name="Meguro A."/>
            <person name="Negishi M."/>
            <person name="Ohta I."/>
            <person name="Ohta T."/>
            <person name="Okamoto M."/>
            <person name="Ono N."/>
            <person name="Saji S."/>
            <person name="Sakaguchi M."/>
            <person name="Sakai K."/>
            <person name="Shibata M."/>
            <person name="Shimokawa T."/>
            <person name="Song J."/>
            <person name="Takazaki Y."/>
            <person name="Terasawa K."/>
            <person name="Tsugane M."/>
            <person name="Tsuji K."/>
            <person name="Ueda S."/>
            <person name="Waki K."/>
            <person name="Yamagata H."/>
            <person name="Yamamoto M."/>
            <person name="Yamamoto S."/>
            <person name="Yamane H."/>
            <person name="Yoshiki S."/>
            <person name="Yoshihara R."/>
            <person name="Yukawa K."/>
            <person name="Zhong H."/>
            <person name="Yano M."/>
            <person name="Yuan Q."/>
            <person name="Ouyang S."/>
            <person name="Liu J."/>
            <person name="Jones K.M."/>
            <person name="Gansberger K."/>
            <person name="Moffat K."/>
            <person name="Hill J."/>
            <person name="Bera J."/>
            <person name="Fadrosh D."/>
            <person name="Jin S."/>
            <person name="Johri S."/>
            <person name="Kim M."/>
            <person name="Overton L."/>
            <person name="Reardon M."/>
            <person name="Tsitrin T."/>
            <person name="Vuong H."/>
            <person name="Weaver B."/>
            <person name="Ciecko A."/>
            <person name="Tallon L."/>
            <person name="Jackson J."/>
            <person name="Pai G."/>
            <person name="Aken S.V."/>
            <person name="Utterback T."/>
            <person name="Reidmuller S."/>
            <person name="Feldblyum T."/>
            <person name="Hsiao J."/>
            <person name="Zismann V."/>
            <person name="Iobst S."/>
            <person name="de Vazeille A.R."/>
            <person name="Buell C.R."/>
            <person name="Ying K."/>
            <person name="Li Y."/>
            <person name="Lu T."/>
            <person name="Huang Y."/>
            <person name="Zhao Q."/>
            <person name="Feng Q."/>
            <person name="Zhang L."/>
            <person name="Zhu J."/>
            <person name="Weng Q."/>
            <person name="Mu J."/>
            <person name="Lu Y."/>
            <person name="Fan D."/>
            <person name="Liu Y."/>
            <person name="Guan J."/>
            <person name="Zhang Y."/>
            <person name="Yu S."/>
            <person name="Liu X."/>
            <person name="Zhang Y."/>
            <person name="Hong G."/>
            <person name="Han B."/>
            <person name="Choisne N."/>
            <person name="Demange N."/>
            <person name="Orjeda G."/>
            <person name="Samain S."/>
            <person name="Cattolico L."/>
            <person name="Pelletier E."/>
            <person name="Couloux A."/>
            <person name="Segurens B."/>
            <person name="Wincker P."/>
            <person name="D'Hont A."/>
            <person name="Scarpelli C."/>
            <person name="Weissenbach J."/>
            <person name="Salanoubat M."/>
            <person name="Quetier F."/>
            <person name="Yu Y."/>
            <person name="Kim H.R."/>
            <person name="Rambo T."/>
            <person name="Currie J."/>
            <person name="Collura K."/>
            <person name="Luo M."/>
            <person name="Yang T."/>
            <person name="Ammiraju J.S.S."/>
            <person name="Engler F."/>
            <person name="Soderlund C."/>
            <person name="Wing R.A."/>
            <person name="Palmer L.E."/>
            <person name="de la Bastide M."/>
            <person name="Spiegel L."/>
            <person name="Nascimento L."/>
            <person name="Zutavern T."/>
            <person name="O'Shaughnessy A."/>
            <person name="Dike S."/>
            <person name="Dedhia N."/>
            <person name="Preston R."/>
            <person name="Balija V."/>
            <person name="McCombie W.R."/>
            <person name="Chow T."/>
            <person name="Chen H."/>
            <person name="Chung M."/>
            <person name="Chen C."/>
            <person name="Shaw J."/>
            <person name="Wu H."/>
            <person name="Hsiao K."/>
            <person name="Chao Y."/>
            <person name="Chu M."/>
            <person name="Cheng C."/>
            <person name="Hour A."/>
            <person name="Lee P."/>
            <person name="Lin S."/>
            <person name="Lin Y."/>
            <person name="Liou J."/>
            <person name="Liu S."/>
            <person name="Hsing Y."/>
            <person name="Raghuvanshi S."/>
            <person name="Mohanty A."/>
            <person name="Bharti A.K."/>
            <person name="Gaur A."/>
            <person name="Gupta V."/>
            <person name="Kumar D."/>
            <person name="Ravi V."/>
            <person name="Vij S."/>
            <person name="Kapur A."/>
            <person name="Khurana P."/>
            <person name="Khurana P."/>
            <person name="Khurana J.P."/>
            <person name="Tyagi A.K."/>
            <person name="Gaikwad K."/>
            <person name="Singh A."/>
            <person name="Dalal V."/>
            <person name="Srivastava S."/>
            <person name="Dixit A."/>
            <person name="Pal A.K."/>
            <person name="Ghazi I.A."/>
            <person name="Yadav M."/>
            <person name="Pandit A."/>
            <person name="Bhargava A."/>
            <person name="Sureshbabu K."/>
            <person name="Batra K."/>
            <person name="Sharma T.R."/>
            <person name="Mohapatra T."/>
            <person name="Singh N.K."/>
            <person name="Messing J."/>
            <person name="Nelson A.B."/>
            <person name="Fuks G."/>
            <person name="Kavchok S."/>
            <person name="Keizer G."/>
            <person name="Linton E."/>
            <person name="Llaca V."/>
            <person name="Song R."/>
            <person name="Tanyolac B."/>
            <person name="Young S."/>
            <person name="Ho-Il K."/>
            <person name="Hahn J.H."/>
            <person name="Sangsakoo G."/>
            <person name="Vanavichit A."/>
            <person name="de Mattos Luiz.A.T."/>
            <person name="Zimmer P.D."/>
            <person name="Malone G."/>
            <person name="Dellagostin O."/>
            <person name="de Oliveira A.C."/>
            <person name="Bevan M."/>
            <person name="Bancroft I."/>
            <person name="Minx P."/>
            <person name="Cordum H."/>
            <person name="Wilson R."/>
            <person name="Cheng Z."/>
            <person name="Jin W."/>
            <person name="Jiang J."/>
            <person name="Leong S.A."/>
            <person name="Iwama H."/>
            <person name="Gojobori T."/>
            <person name="Itoh T."/>
            <person name="Niimura Y."/>
            <person name="Fujii Y."/>
            <person name="Habara T."/>
            <person name="Sakai H."/>
            <person name="Sato Y."/>
            <person name="Wilson G."/>
            <person name="Kumar K."/>
            <person name="McCouch S."/>
            <person name="Juretic N."/>
            <person name="Hoen D."/>
            <person name="Wright S."/>
            <person name="Bruskiewich R."/>
            <person name="Bureau T."/>
            <person name="Miyao A."/>
            <person name="Hirochika H."/>
            <person name="Nishikawa T."/>
            <person name="Kadowaki K."/>
            <person name="Sugiura M."/>
            <person name="Burr B."/>
            <person name="Sasaki T."/>
        </authorList>
    </citation>
    <scope>NUCLEOTIDE SEQUENCE [LARGE SCALE GENOMIC DNA]</scope>
    <source>
        <strain evidence="3">cv. Nipponbare</strain>
    </source>
</reference>
<name>Q6YW07_ORYSJ</name>
<dbReference type="Proteomes" id="UP000000763">
    <property type="component" value="Chromosome 8"/>
</dbReference>
<protein>
    <submittedName>
        <fullName evidence="2">Uncharacterized protein</fullName>
    </submittedName>
</protein>
<dbReference type="EMBL" id="AP005799">
    <property type="protein sequence ID" value="BAD05859.1"/>
    <property type="molecule type" value="Genomic_DNA"/>
</dbReference>
<proteinExistence type="predicted"/>
<dbReference type="AlphaFoldDB" id="Q6YW07"/>
<sequence length="95" mass="10546">MAVLRTRMNDLHARRGRSTHTYRGAHKISPMIERRHECGKRYSCLASKETKGCGHTQGGSLIALHCTAWPLHLAPVQGEGAMFATVQVTHRVKAN</sequence>
<accession>Q6YW07</accession>
<reference evidence="3" key="4">
    <citation type="journal article" date="2008" name="Nucleic Acids Res.">
        <title>The rice annotation project database (RAP-DB): 2008 update.</title>
        <authorList>
            <consortium name="The rice annotation project (RAP)"/>
        </authorList>
    </citation>
    <scope>GENOME REANNOTATION</scope>
    <source>
        <strain evidence="3">cv. Nipponbare</strain>
    </source>
</reference>
<reference evidence="1" key="1">
    <citation type="submission" date="2002-05" db="EMBL/GenBank/DDBJ databases">
        <title>Oryza sativa nipponbare(GA3) genomic DNA, chromosome 8, BAC clone:OSJNBa0036E18.</title>
        <authorList>
            <person name="Sasaki T."/>
            <person name="Matsumoto T."/>
            <person name="Katayose Y."/>
        </authorList>
    </citation>
    <scope>NUCLEOTIDE SEQUENCE</scope>
</reference>
<dbReference type="EMBL" id="AP005161">
    <property type="protein sequence ID" value="BAD05507.1"/>
    <property type="molecule type" value="Genomic_DNA"/>
</dbReference>
<evidence type="ECO:0000313" key="3">
    <source>
        <dbReference type="Proteomes" id="UP000000763"/>
    </source>
</evidence>
<reference evidence="2" key="2">
    <citation type="submission" date="2002-10" db="EMBL/GenBank/DDBJ databases">
        <title>Oryza sativa nipponbare(GA3) genomic DNA, chromosome 8, BAC clone:OSJNBa0012K14.</title>
        <authorList>
            <person name="Sasaki T."/>
            <person name="Matsumoto T."/>
            <person name="Katayose Y."/>
        </authorList>
    </citation>
    <scope>NUCLEOTIDE SEQUENCE</scope>
</reference>
<gene>
    <name evidence="2" type="ORF">OSJNBa0012K14.36</name>
    <name evidence="1" type="ORF">OSJNBa0036E18.3</name>
</gene>
<organism evidence="2 3">
    <name type="scientific">Oryza sativa subsp. japonica</name>
    <name type="common">Rice</name>
    <dbReference type="NCBI Taxonomy" id="39947"/>
    <lineage>
        <taxon>Eukaryota</taxon>
        <taxon>Viridiplantae</taxon>
        <taxon>Streptophyta</taxon>
        <taxon>Embryophyta</taxon>
        <taxon>Tracheophyta</taxon>
        <taxon>Spermatophyta</taxon>
        <taxon>Magnoliopsida</taxon>
        <taxon>Liliopsida</taxon>
        <taxon>Poales</taxon>
        <taxon>Poaceae</taxon>
        <taxon>BOP clade</taxon>
        <taxon>Oryzoideae</taxon>
        <taxon>Oryzeae</taxon>
        <taxon>Oryzinae</taxon>
        <taxon>Oryza</taxon>
        <taxon>Oryza sativa</taxon>
    </lineage>
</organism>